<proteinExistence type="predicted"/>
<organism evidence="1 2">
    <name type="scientific">Sphingobacterium bambusae</name>
    <dbReference type="NCBI Taxonomy" id="662858"/>
    <lineage>
        <taxon>Bacteria</taxon>
        <taxon>Pseudomonadati</taxon>
        <taxon>Bacteroidota</taxon>
        <taxon>Sphingobacteriia</taxon>
        <taxon>Sphingobacteriales</taxon>
        <taxon>Sphingobacteriaceae</taxon>
        <taxon>Sphingobacterium</taxon>
    </lineage>
</organism>
<dbReference type="EMBL" id="JBHUPB010000003">
    <property type="protein sequence ID" value="MFD2966206.1"/>
    <property type="molecule type" value="Genomic_DNA"/>
</dbReference>
<dbReference type="RefSeq" id="WP_320183997.1">
    <property type="nucleotide sequence ID" value="NZ_CP138332.1"/>
</dbReference>
<accession>A0ABW6BE07</accession>
<evidence type="ECO:0000313" key="2">
    <source>
        <dbReference type="Proteomes" id="UP001597525"/>
    </source>
</evidence>
<dbReference type="Proteomes" id="UP001597525">
    <property type="component" value="Unassembled WGS sequence"/>
</dbReference>
<reference evidence="2" key="1">
    <citation type="journal article" date="2019" name="Int. J. Syst. Evol. Microbiol.">
        <title>The Global Catalogue of Microorganisms (GCM) 10K type strain sequencing project: providing services to taxonomists for standard genome sequencing and annotation.</title>
        <authorList>
            <consortium name="The Broad Institute Genomics Platform"/>
            <consortium name="The Broad Institute Genome Sequencing Center for Infectious Disease"/>
            <person name="Wu L."/>
            <person name="Ma J."/>
        </authorList>
    </citation>
    <scope>NUCLEOTIDE SEQUENCE [LARGE SCALE GENOMIC DNA]</scope>
    <source>
        <strain evidence="2">KCTC 22814</strain>
    </source>
</reference>
<sequence>MVYIPFNQLTSDSFAAIVTNGYSNFVVQRFEWPGVEHNTGFLLSPYMEHADALAHAFHLAPKEGKALTLPDDLDKIQPLLESGSGYRIYLSRIKEVGWEKRMLRMYKDTIIGYLRNNTRFKRSDSIDILFTLENGRVWAVISNGNTEKRVKAIDLIR</sequence>
<evidence type="ECO:0000313" key="1">
    <source>
        <dbReference type="EMBL" id="MFD2966206.1"/>
    </source>
</evidence>
<comment type="caution">
    <text evidence="1">The sequence shown here is derived from an EMBL/GenBank/DDBJ whole genome shotgun (WGS) entry which is preliminary data.</text>
</comment>
<gene>
    <name evidence="1" type="ORF">ACFS7Y_02350</name>
</gene>
<protein>
    <submittedName>
        <fullName evidence="1">Uncharacterized protein</fullName>
    </submittedName>
</protein>
<keyword evidence="2" id="KW-1185">Reference proteome</keyword>
<name>A0ABW6BE07_9SPHI</name>